<protein>
    <recommendedName>
        <fullName evidence="3">Secreted protein</fullName>
    </recommendedName>
</protein>
<dbReference type="AlphaFoldDB" id="A0A078MMP7"/>
<reference evidence="2" key="1">
    <citation type="submission" date="2014-07" db="EMBL/GenBank/DDBJ databases">
        <authorList>
            <person name="Urmite Genomes Urmite Genomes"/>
        </authorList>
    </citation>
    <scope>NUCLEOTIDE SEQUENCE</scope>
    <source>
        <strain evidence="2">12M76_air</strain>
    </source>
</reference>
<feature type="signal peptide" evidence="1">
    <location>
        <begin position="1"/>
        <end position="21"/>
    </location>
</feature>
<organism evidence="2">
    <name type="scientific">Pseudomonas saudimassiliensis</name>
    <dbReference type="NCBI Taxonomy" id="1461581"/>
    <lineage>
        <taxon>Bacteria</taxon>
        <taxon>Pseudomonadati</taxon>
        <taxon>Pseudomonadota</taxon>
        <taxon>Gammaproteobacteria</taxon>
        <taxon>Pseudomonadales</taxon>
        <taxon>Pseudomonadaceae</taxon>
        <taxon>Pseudomonas</taxon>
    </lineage>
</organism>
<keyword evidence="1" id="KW-0732">Signal</keyword>
<accession>A0A078MMP7</accession>
<dbReference type="OrthoDB" id="9855627at2"/>
<evidence type="ECO:0000256" key="1">
    <source>
        <dbReference type="SAM" id="SignalP"/>
    </source>
</evidence>
<gene>
    <name evidence="2" type="ORF">BN1049_02404</name>
</gene>
<evidence type="ECO:0008006" key="3">
    <source>
        <dbReference type="Google" id="ProtNLM"/>
    </source>
</evidence>
<sequence>MRKIILTASLLGILSTQQVIAEQAAIIEFRQKQVDLFDAQGQQPLERREAATLPLPMPITGAPANGFYQVEIEQRAYSIRKRAVRTNRDYTAITGTCSNIVAVAPGAVTRGLGKGEC</sequence>
<proteinExistence type="predicted"/>
<dbReference type="EMBL" id="LM997413">
    <property type="protein sequence ID" value="CEA06026.1"/>
    <property type="molecule type" value="Genomic_DNA"/>
</dbReference>
<evidence type="ECO:0000313" key="2">
    <source>
        <dbReference type="EMBL" id="CEA06026.1"/>
    </source>
</evidence>
<dbReference type="RefSeq" id="WP_044500198.1">
    <property type="nucleotide sequence ID" value="NZ_LK391969.1"/>
</dbReference>
<name>A0A078MMP7_9PSED</name>
<feature type="chain" id="PRO_5007378120" description="Secreted protein" evidence="1">
    <location>
        <begin position="22"/>
        <end position="117"/>
    </location>
</feature>
<dbReference type="PATRIC" id="fig|1461581.3.peg.2368"/>
<dbReference type="EMBL" id="LK391969">
    <property type="protein sequence ID" value="CEF27452.1"/>
    <property type="molecule type" value="Genomic_DNA"/>
</dbReference>